<dbReference type="STRING" id="626523.GCWU000342_01649"/>
<gene>
    <name evidence="3" type="ORF">GCWU000342_01649</name>
</gene>
<proteinExistence type="predicted"/>
<evidence type="ECO:0000259" key="2">
    <source>
        <dbReference type="Pfam" id="PF20791"/>
    </source>
</evidence>
<dbReference type="Pfam" id="PF01643">
    <property type="entry name" value="Acyl-ACP_TE"/>
    <property type="match status" value="1"/>
</dbReference>
<evidence type="ECO:0000313" key="3">
    <source>
        <dbReference type="EMBL" id="EEP27656.1"/>
    </source>
</evidence>
<reference evidence="3" key="1">
    <citation type="submission" date="2009-04" db="EMBL/GenBank/DDBJ databases">
        <authorList>
            <person name="Weinstock G."/>
            <person name="Sodergren E."/>
            <person name="Clifton S."/>
            <person name="Fulton L."/>
            <person name="Fulton B."/>
            <person name="Courtney L."/>
            <person name="Fronick C."/>
            <person name="Harrison M."/>
            <person name="Strong C."/>
            <person name="Farmer C."/>
            <person name="Delahaunty K."/>
            <person name="Markovic C."/>
            <person name="Hall O."/>
            <person name="Minx P."/>
            <person name="Tomlinson C."/>
            <person name="Mitreva M."/>
            <person name="Nelson J."/>
            <person name="Hou S."/>
            <person name="Wollam A."/>
            <person name="Pepin K.H."/>
            <person name="Johnson M."/>
            <person name="Bhonagiri V."/>
            <person name="Nash W.E."/>
            <person name="Warren W."/>
            <person name="Chinwalla A."/>
            <person name="Mardis E.R."/>
            <person name="Wilson R.K."/>
        </authorList>
    </citation>
    <scope>NUCLEOTIDE SEQUENCE [LARGE SCALE GENOMIC DNA]</scope>
    <source>
        <strain evidence="3">DSM 14600</strain>
    </source>
</reference>
<dbReference type="InterPro" id="IPR049427">
    <property type="entry name" value="Acyl-ACP_TE_C"/>
</dbReference>
<evidence type="ECO:0000313" key="4">
    <source>
        <dbReference type="Proteomes" id="UP000003494"/>
    </source>
</evidence>
<dbReference type="Pfam" id="PF20791">
    <property type="entry name" value="Acyl-ACP_TE_C"/>
    <property type="match status" value="1"/>
</dbReference>
<dbReference type="EMBL" id="ACIP02000004">
    <property type="protein sequence ID" value="EEP27656.1"/>
    <property type="molecule type" value="Genomic_DNA"/>
</dbReference>
<organism evidence="3 4">
    <name type="scientific">Shuttleworthella satelles DSM 14600</name>
    <dbReference type="NCBI Taxonomy" id="626523"/>
    <lineage>
        <taxon>Bacteria</taxon>
        <taxon>Bacillati</taxon>
        <taxon>Bacillota</taxon>
        <taxon>Clostridia</taxon>
        <taxon>Lachnospirales</taxon>
        <taxon>Lachnospiraceae</taxon>
        <taxon>Shuttleworthella</taxon>
    </lineage>
</organism>
<dbReference type="SUPFAM" id="SSF54637">
    <property type="entry name" value="Thioesterase/thiol ester dehydrase-isomerase"/>
    <property type="match status" value="2"/>
</dbReference>
<feature type="domain" description="Acyl-ACP thioesterase-like C-terminal" evidence="2">
    <location>
        <begin position="152"/>
        <end position="237"/>
    </location>
</feature>
<name>C4GCF6_9FIRM</name>
<dbReference type="RefSeq" id="WP_006906645.1">
    <property type="nucleotide sequence ID" value="NZ_GG665867.1"/>
</dbReference>
<dbReference type="Proteomes" id="UP000003494">
    <property type="component" value="Unassembled WGS sequence"/>
</dbReference>
<feature type="domain" description="Acyl-ACP thioesterase N-terminal hotdog" evidence="1">
    <location>
        <begin position="2"/>
        <end position="129"/>
    </location>
</feature>
<protein>
    <submittedName>
        <fullName evidence="3">Acyl-ACP thioesterase</fullName>
    </submittedName>
</protein>
<evidence type="ECO:0000259" key="1">
    <source>
        <dbReference type="Pfam" id="PF01643"/>
    </source>
</evidence>
<dbReference type="GO" id="GO:0006633">
    <property type="term" value="P:fatty acid biosynthetic process"/>
    <property type="evidence" value="ECO:0007669"/>
    <property type="project" value="InterPro"/>
</dbReference>
<keyword evidence="4" id="KW-1185">Reference proteome</keyword>
<dbReference type="GO" id="GO:0016790">
    <property type="term" value="F:thiolester hydrolase activity"/>
    <property type="evidence" value="ECO:0007669"/>
    <property type="project" value="InterPro"/>
</dbReference>
<accession>C4GCF6</accession>
<dbReference type="AlphaFoldDB" id="C4GCF6"/>
<dbReference type="eggNOG" id="COG3884">
    <property type="taxonomic scope" value="Bacteria"/>
</dbReference>
<dbReference type="InterPro" id="IPR029069">
    <property type="entry name" value="HotDog_dom_sf"/>
</dbReference>
<dbReference type="InterPro" id="IPR002864">
    <property type="entry name" value="Acyl-ACP_thioesterase_NHD"/>
</dbReference>
<dbReference type="CDD" id="cd00586">
    <property type="entry name" value="4HBT"/>
    <property type="match status" value="1"/>
</dbReference>
<dbReference type="Gene3D" id="3.10.129.10">
    <property type="entry name" value="Hotdog Thioesterase"/>
    <property type="match status" value="1"/>
</dbReference>
<sequence>MYEMSVRIRYSQVDQDGYLTLPALFDLLQDAATFHSQDLGYDIRYLKRVGCGWFVTDYQLALEGSTPYIGDRLTLKTWGYRFRGMFGMRNMLLVREDGSIYARVNSIWVYMDLRRMLPSRIPDKMIRDYGQEPAIDYPWPSRKIRPMEHFFERYEFAVNSLQLDSNGHMNNTHFVAAAWKELPADYAIGLIRVEYKKQAMRGDLLQLKMSCEPGQEKRENKIQALMTSPQGEVYCLVEFSRREEK</sequence>
<comment type="caution">
    <text evidence="3">The sequence shown here is derived from an EMBL/GenBank/DDBJ whole genome shotgun (WGS) entry which is preliminary data.</text>
</comment>
<dbReference type="HOGENOM" id="CLU_045466_2_1_9"/>